<dbReference type="Proteomes" id="UP000663823">
    <property type="component" value="Unassembled WGS sequence"/>
</dbReference>
<evidence type="ECO:0000313" key="1">
    <source>
        <dbReference type="EMBL" id="CAF4307801.1"/>
    </source>
</evidence>
<proteinExistence type="predicted"/>
<gene>
    <name evidence="1" type="ORF">OTI717_LOCUS42252</name>
</gene>
<sequence length="93" mass="10575">MAAQKRIRRFLLLNESERDNRLLSTSSFKEIDKIDENSIQRKSQVICNLKQAQWEKNGKFSLKNMVFDAYPGDLICIIGPVGSGKSSLLQTLT</sequence>
<dbReference type="AlphaFoldDB" id="A0A820IJC6"/>
<feature type="non-terminal residue" evidence="1">
    <location>
        <position position="1"/>
    </location>
</feature>
<dbReference type="SUPFAM" id="SSF52540">
    <property type="entry name" value="P-loop containing nucleoside triphosphate hydrolases"/>
    <property type="match status" value="1"/>
</dbReference>
<protein>
    <recommendedName>
        <fullName evidence="3">ABC transporter domain-containing protein</fullName>
    </recommendedName>
</protein>
<evidence type="ECO:0008006" key="3">
    <source>
        <dbReference type="Google" id="ProtNLM"/>
    </source>
</evidence>
<reference evidence="1" key="1">
    <citation type="submission" date="2021-02" db="EMBL/GenBank/DDBJ databases">
        <authorList>
            <person name="Nowell W R."/>
        </authorList>
    </citation>
    <scope>NUCLEOTIDE SEQUENCE</scope>
</reference>
<dbReference type="EMBL" id="CAJOAX010049270">
    <property type="protein sequence ID" value="CAF4307801.1"/>
    <property type="molecule type" value="Genomic_DNA"/>
</dbReference>
<dbReference type="Gene3D" id="3.40.50.300">
    <property type="entry name" value="P-loop containing nucleotide triphosphate hydrolases"/>
    <property type="match status" value="1"/>
</dbReference>
<organism evidence="1 2">
    <name type="scientific">Rotaria sordida</name>
    <dbReference type="NCBI Taxonomy" id="392033"/>
    <lineage>
        <taxon>Eukaryota</taxon>
        <taxon>Metazoa</taxon>
        <taxon>Spiralia</taxon>
        <taxon>Gnathifera</taxon>
        <taxon>Rotifera</taxon>
        <taxon>Eurotatoria</taxon>
        <taxon>Bdelloidea</taxon>
        <taxon>Philodinida</taxon>
        <taxon>Philodinidae</taxon>
        <taxon>Rotaria</taxon>
    </lineage>
</organism>
<name>A0A820IJC6_9BILA</name>
<evidence type="ECO:0000313" key="2">
    <source>
        <dbReference type="Proteomes" id="UP000663823"/>
    </source>
</evidence>
<dbReference type="InterPro" id="IPR027417">
    <property type="entry name" value="P-loop_NTPase"/>
</dbReference>
<comment type="caution">
    <text evidence="1">The sequence shown here is derived from an EMBL/GenBank/DDBJ whole genome shotgun (WGS) entry which is preliminary data.</text>
</comment>
<accession>A0A820IJC6</accession>